<dbReference type="AlphaFoldDB" id="A0A934I025"/>
<dbReference type="GO" id="GO:0055085">
    <property type="term" value="P:transmembrane transport"/>
    <property type="evidence" value="ECO:0007669"/>
    <property type="project" value="InterPro"/>
</dbReference>
<evidence type="ECO:0000256" key="5">
    <source>
        <dbReference type="ARBA" id="ARBA00022692"/>
    </source>
</evidence>
<evidence type="ECO:0000313" key="10">
    <source>
        <dbReference type="Proteomes" id="UP000622687"/>
    </source>
</evidence>
<protein>
    <submittedName>
        <fullName evidence="9">AEC family transporter</fullName>
    </submittedName>
</protein>
<feature type="transmembrane region" description="Helical" evidence="8">
    <location>
        <begin position="188"/>
        <end position="207"/>
    </location>
</feature>
<evidence type="ECO:0000256" key="3">
    <source>
        <dbReference type="ARBA" id="ARBA00022448"/>
    </source>
</evidence>
<accession>A0A934I025</accession>
<feature type="transmembrane region" description="Helical" evidence="8">
    <location>
        <begin position="36"/>
        <end position="54"/>
    </location>
</feature>
<name>A0A934I025_9CLOT</name>
<feature type="transmembrane region" description="Helical" evidence="8">
    <location>
        <begin position="250"/>
        <end position="270"/>
    </location>
</feature>
<gene>
    <name evidence="9" type="ORF">I6U51_21580</name>
</gene>
<comment type="similarity">
    <text evidence="2">Belongs to the auxin efflux carrier (TC 2.A.69) family.</text>
</comment>
<keyword evidence="3" id="KW-0813">Transport</keyword>
<sequence>MISLLLMKQIVELFLVMVMGFVLVKTDLLKAEESKSLSIVALYLVMPCVIINAFQVKYTESIRNGLILAFVAAVLIHIVLLILVKVLEKIFHLDAVEKASMMYSNAGNLIIPIVTSILGKEWVIYSSAFISVQLILLWTHCRMVFCKEQKIDLKKILLNINMIAIFFGILLFVTRIQLPDIITKTMESVSIMIGPICMVVVGMLIGNMSFKQIFAYKRIYLITFLKMIVCPVIILLLLRCSGMANLLPNAKMILLISLLATITPSAATVTQMAQIYGKNGEYASVINVVTTIVCIVTMPIIVWLYQI</sequence>
<feature type="transmembrane region" description="Helical" evidence="8">
    <location>
        <begin position="219"/>
        <end position="238"/>
    </location>
</feature>
<evidence type="ECO:0000256" key="1">
    <source>
        <dbReference type="ARBA" id="ARBA00004651"/>
    </source>
</evidence>
<evidence type="ECO:0000256" key="4">
    <source>
        <dbReference type="ARBA" id="ARBA00022475"/>
    </source>
</evidence>
<proteinExistence type="inferred from homology"/>
<keyword evidence="10" id="KW-1185">Reference proteome</keyword>
<dbReference type="Proteomes" id="UP000622687">
    <property type="component" value="Unassembled WGS sequence"/>
</dbReference>
<dbReference type="RefSeq" id="WP_211144626.1">
    <property type="nucleotide sequence ID" value="NZ_JAEEGB010000040.1"/>
</dbReference>
<dbReference type="EMBL" id="JAEEGB010000040">
    <property type="protein sequence ID" value="MBI6875269.1"/>
    <property type="molecule type" value="Genomic_DNA"/>
</dbReference>
<comment type="caution">
    <text evidence="9">The sequence shown here is derived from an EMBL/GenBank/DDBJ whole genome shotgun (WGS) entry which is preliminary data.</text>
</comment>
<keyword evidence="4" id="KW-1003">Cell membrane</keyword>
<feature type="transmembrane region" description="Helical" evidence="8">
    <location>
        <begin position="99"/>
        <end position="118"/>
    </location>
</feature>
<feature type="transmembrane region" description="Helical" evidence="8">
    <location>
        <begin position="157"/>
        <end position="176"/>
    </location>
</feature>
<feature type="transmembrane region" description="Helical" evidence="8">
    <location>
        <begin position="124"/>
        <end position="145"/>
    </location>
</feature>
<dbReference type="InterPro" id="IPR004776">
    <property type="entry name" value="Mem_transp_PIN-like"/>
</dbReference>
<keyword evidence="6 8" id="KW-1133">Transmembrane helix</keyword>
<feature type="transmembrane region" description="Helical" evidence="8">
    <location>
        <begin position="66"/>
        <end position="87"/>
    </location>
</feature>
<evidence type="ECO:0000256" key="2">
    <source>
        <dbReference type="ARBA" id="ARBA00010145"/>
    </source>
</evidence>
<reference evidence="9" key="1">
    <citation type="submission" date="2020-12" db="EMBL/GenBank/DDBJ databases">
        <title>Clostridium thailandense sp. nov., a novel acetogenic bacterium isolated from peat land soil in Thailand.</title>
        <authorList>
            <person name="Chaikitkaew S."/>
            <person name="Birkeland N.K."/>
        </authorList>
    </citation>
    <scope>NUCLEOTIDE SEQUENCE</scope>
    <source>
        <strain evidence="9">DSM 17425</strain>
    </source>
</reference>
<dbReference type="Pfam" id="PF03547">
    <property type="entry name" value="Mem_trans"/>
    <property type="match status" value="1"/>
</dbReference>
<evidence type="ECO:0000256" key="6">
    <source>
        <dbReference type="ARBA" id="ARBA00022989"/>
    </source>
</evidence>
<feature type="transmembrane region" description="Helical" evidence="8">
    <location>
        <begin position="282"/>
        <end position="305"/>
    </location>
</feature>
<dbReference type="PANTHER" id="PTHR36838">
    <property type="entry name" value="AUXIN EFFLUX CARRIER FAMILY PROTEIN"/>
    <property type="match status" value="1"/>
</dbReference>
<evidence type="ECO:0000313" key="9">
    <source>
        <dbReference type="EMBL" id="MBI6875269.1"/>
    </source>
</evidence>
<evidence type="ECO:0000256" key="7">
    <source>
        <dbReference type="ARBA" id="ARBA00023136"/>
    </source>
</evidence>
<comment type="subcellular location">
    <subcellularLocation>
        <location evidence="1">Cell membrane</location>
        <topology evidence="1">Multi-pass membrane protein</topology>
    </subcellularLocation>
</comment>
<evidence type="ECO:0000256" key="8">
    <source>
        <dbReference type="SAM" id="Phobius"/>
    </source>
</evidence>
<feature type="transmembrane region" description="Helical" evidence="8">
    <location>
        <begin position="6"/>
        <end position="24"/>
    </location>
</feature>
<dbReference type="Gene3D" id="1.20.1530.20">
    <property type="match status" value="1"/>
</dbReference>
<keyword evidence="5 8" id="KW-0812">Transmembrane</keyword>
<dbReference type="GO" id="GO:0005886">
    <property type="term" value="C:plasma membrane"/>
    <property type="evidence" value="ECO:0007669"/>
    <property type="project" value="UniProtKB-SubCell"/>
</dbReference>
<organism evidence="9 10">
    <name type="scientific">Clostridium aciditolerans</name>
    <dbReference type="NCBI Taxonomy" id="339861"/>
    <lineage>
        <taxon>Bacteria</taxon>
        <taxon>Bacillati</taxon>
        <taxon>Bacillota</taxon>
        <taxon>Clostridia</taxon>
        <taxon>Eubacteriales</taxon>
        <taxon>Clostridiaceae</taxon>
        <taxon>Clostridium</taxon>
    </lineage>
</organism>
<dbReference type="InterPro" id="IPR038770">
    <property type="entry name" value="Na+/solute_symporter_sf"/>
</dbReference>
<dbReference type="PANTHER" id="PTHR36838:SF1">
    <property type="entry name" value="SLR1864 PROTEIN"/>
    <property type="match status" value="1"/>
</dbReference>
<keyword evidence="7 8" id="KW-0472">Membrane</keyword>